<dbReference type="InterPro" id="IPR011705">
    <property type="entry name" value="BACK"/>
</dbReference>
<feature type="domain" description="BTB" evidence="4">
    <location>
        <begin position="348"/>
        <end position="410"/>
    </location>
</feature>
<dbReference type="SUPFAM" id="SSF54695">
    <property type="entry name" value="POZ domain"/>
    <property type="match status" value="1"/>
</dbReference>
<dbReference type="SMART" id="SM00612">
    <property type="entry name" value="Kelch"/>
    <property type="match status" value="6"/>
</dbReference>
<gene>
    <name evidence="6" type="primary">LOC108563839</name>
</gene>
<evidence type="ECO:0000256" key="1">
    <source>
        <dbReference type="ARBA" id="ARBA00022441"/>
    </source>
</evidence>
<dbReference type="InterPro" id="IPR006652">
    <property type="entry name" value="Kelch_1"/>
</dbReference>
<dbReference type="Pfam" id="PF07707">
    <property type="entry name" value="BACK"/>
    <property type="match status" value="1"/>
</dbReference>
<feature type="compositionally biased region" description="Low complexity" evidence="3">
    <location>
        <begin position="17"/>
        <end position="30"/>
    </location>
</feature>
<feature type="compositionally biased region" description="Polar residues" evidence="3">
    <location>
        <begin position="79"/>
        <end position="93"/>
    </location>
</feature>
<evidence type="ECO:0000259" key="4">
    <source>
        <dbReference type="PROSITE" id="PS50097"/>
    </source>
</evidence>
<evidence type="ECO:0000313" key="6">
    <source>
        <dbReference type="RefSeq" id="XP_017778124.1"/>
    </source>
</evidence>
<dbReference type="Gene3D" id="2.120.10.80">
    <property type="entry name" value="Kelch-type beta propeller"/>
    <property type="match status" value="2"/>
</dbReference>
<feature type="region of interest" description="Disordered" evidence="3">
    <location>
        <begin position="1"/>
        <end position="30"/>
    </location>
</feature>
<proteinExistence type="predicted"/>
<sequence>MRKGFSKDEEANQNTLGDGSNSGNTNVNNNFDSLDLLNLPLSYSSDDTGVKDRRRKSRHYSRVDREATGDEFHRHPVVSQEQRANHYNPSGDNLEQGPRPCRDKSRHKLHCDGCERTREGEKSVVCLYNNYKGFSKESLPRTVTDEFLIPHYKKKNHNERIKHEDTNQYDLFTPPTSFHAITFRNKHNRERVASKGGGSFPFRATSSGNLKINSHQVVFETDKFSVLVAEPNNTKVNISERKINNAKMQKDSDYSKNSAINAIMKQQGLGSSLGSLLVGRFADAPIRKEKESSEYEGKATSEILDPELNLNRLGYTATDAIDWHEVLLPEKKNLYLELYARITNFTNADCKVYIDNEEFNCHLLVLQCYSEVFHTYVAVKKVELPSDKCSPASFAFIYEWMITGDPSYRELNRENVLDIFNAAKYLKIKDLIEQCWAFIDNPDVFSEDTAFLLYTDAKEKNLPEVRELMLPRIEKFFLMLVSSQDWLELELEDVQNFLQSNYICVNCEMEVFMSAVRWLKHDWENRDKFKTAVLSCVRFGNLAPWQLVDIKRNPDNPEFRDLAKDPDICKMIDDGLAFVIIKYWYGQENDDYQHWNSILALKEPPTRNWSGTEKTYFTYREFLIYLDQYRRTQMIEKSKPRESKRPKSMEVRVSPRVSNEKMNNKIPTIDEFLTSRKPGVGPKKINNTPFRPHQRIGYQAYQKLTHKRQITKREAVRIIERVYLKYRMRKNVVGLAKRLRKVARRRDPSAVLLKKFFEVPKRPSSLSGHSDHYQRFPNKNEATVMRMGLPKQLDFKGKETRIKKPDYEFNTINDVQLNVKRKEYLTETSLYYLEHESVLVFGGINVHNKYGIGRNTGKDIYRYLPINNDWEYVGEMPAPRTHHCVAFMSGRIYVVGGSDPREDDVKGKFVVVDTVWSFEPVKRIWFTEGSLNVRRKNFGLVVCSKILFAVGGQDKNSRVTDSVEKYNANSGIWDFVAPMRHPRMGIACTTFEERIWVGGGMCGSSQRPLTDSVECYDMEANQWTEITRLRVPRCFATFFAMSNNLYLIAGAGRHKNAVNNTISFSSIDIWNKEDQVWEEHAEMEVARHGHTTAYLGTQILIIGGVTTVYMRSLSSIECFCTTRGTWIRGMSTLPNCLSGHATVTLPPAILM</sequence>
<reference evidence="6" key="1">
    <citation type="submission" date="2025-08" db="UniProtKB">
        <authorList>
            <consortium name="RefSeq"/>
        </authorList>
    </citation>
    <scope>IDENTIFICATION</scope>
    <source>
        <tissue evidence="6">Whole Larva</tissue>
    </source>
</reference>
<dbReference type="InterPro" id="IPR011333">
    <property type="entry name" value="SKP1/BTB/POZ_sf"/>
</dbReference>
<feature type="region of interest" description="Disordered" evidence="3">
    <location>
        <begin position="42"/>
        <end position="106"/>
    </location>
</feature>
<keyword evidence="2" id="KW-0677">Repeat</keyword>
<accession>A0ABM1MU74</accession>
<protein>
    <submittedName>
        <fullName evidence="6">Uncharacterized protein LOC108563839</fullName>
    </submittedName>
</protein>
<dbReference type="PANTHER" id="PTHR22667:SF0">
    <property type="entry name" value="AT01380P-RELATED"/>
    <property type="match status" value="1"/>
</dbReference>
<dbReference type="Gene3D" id="3.30.710.10">
    <property type="entry name" value="Potassium Channel Kv1.1, Chain A"/>
    <property type="match status" value="1"/>
</dbReference>
<evidence type="ECO:0000256" key="2">
    <source>
        <dbReference type="ARBA" id="ARBA00022737"/>
    </source>
</evidence>
<dbReference type="InterPro" id="IPR015915">
    <property type="entry name" value="Kelch-typ_b-propeller"/>
</dbReference>
<feature type="compositionally biased region" description="Basic and acidic residues" evidence="3">
    <location>
        <begin position="61"/>
        <end position="74"/>
    </location>
</feature>
<dbReference type="SMART" id="SM00875">
    <property type="entry name" value="BACK"/>
    <property type="match status" value="1"/>
</dbReference>
<organism evidence="5 6">
    <name type="scientific">Nicrophorus vespilloides</name>
    <name type="common">Boreal carrion beetle</name>
    <dbReference type="NCBI Taxonomy" id="110193"/>
    <lineage>
        <taxon>Eukaryota</taxon>
        <taxon>Metazoa</taxon>
        <taxon>Ecdysozoa</taxon>
        <taxon>Arthropoda</taxon>
        <taxon>Hexapoda</taxon>
        <taxon>Insecta</taxon>
        <taxon>Pterygota</taxon>
        <taxon>Neoptera</taxon>
        <taxon>Endopterygota</taxon>
        <taxon>Coleoptera</taxon>
        <taxon>Polyphaga</taxon>
        <taxon>Staphyliniformia</taxon>
        <taxon>Silphidae</taxon>
        <taxon>Nicrophorinae</taxon>
        <taxon>Nicrophorus</taxon>
    </lineage>
</organism>
<name>A0ABM1MU74_NICVS</name>
<dbReference type="RefSeq" id="XP_017778124.1">
    <property type="nucleotide sequence ID" value="XM_017922635.1"/>
</dbReference>
<dbReference type="Pfam" id="PF01344">
    <property type="entry name" value="Kelch_1"/>
    <property type="match status" value="3"/>
</dbReference>
<feature type="region of interest" description="Disordered" evidence="3">
    <location>
        <begin position="636"/>
        <end position="656"/>
    </location>
</feature>
<dbReference type="GeneID" id="108563839"/>
<dbReference type="Pfam" id="PF00651">
    <property type="entry name" value="BTB"/>
    <property type="match status" value="1"/>
</dbReference>
<evidence type="ECO:0000256" key="3">
    <source>
        <dbReference type="SAM" id="MobiDB-lite"/>
    </source>
</evidence>
<feature type="compositionally biased region" description="Basic and acidic residues" evidence="3">
    <location>
        <begin position="636"/>
        <end position="650"/>
    </location>
</feature>
<dbReference type="Proteomes" id="UP000695000">
    <property type="component" value="Unplaced"/>
</dbReference>
<dbReference type="SMART" id="SM00225">
    <property type="entry name" value="BTB"/>
    <property type="match status" value="1"/>
</dbReference>
<dbReference type="Gene3D" id="1.25.40.420">
    <property type="match status" value="1"/>
</dbReference>
<dbReference type="PANTHER" id="PTHR22667">
    <property type="entry name" value="AT01380P-RELATED"/>
    <property type="match status" value="1"/>
</dbReference>
<evidence type="ECO:0000313" key="5">
    <source>
        <dbReference type="Proteomes" id="UP000695000"/>
    </source>
</evidence>
<dbReference type="PROSITE" id="PS50097">
    <property type="entry name" value="BTB"/>
    <property type="match status" value="1"/>
</dbReference>
<keyword evidence="1" id="KW-0880">Kelch repeat</keyword>
<dbReference type="InterPro" id="IPR000210">
    <property type="entry name" value="BTB/POZ_dom"/>
</dbReference>
<keyword evidence="5" id="KW-1185">Reference proteome</keyword>
<feature type="compositionally biased region" description="Basic and acidic residues" evidence="3">
    <location>
        <begin position="1"/>
        <end position="10"/>
    </location>
</feature>
<dbReference type="CDD" id="cd18186">
    <property type="entry name" value="BTB_POZ_ZBTB_KLHL-like"/>
    <property type="match status" value="1"/>
</dbReference>
<dbReference type="SUPFAM" id="SSF117281">
    <property type="entry name" value="Kelch motif"/>
    <property type="match status" value="1"/>
</dbReference>